<dbReference type="InterPro" id="IPR050680">
    <property type="entry name" value="YpeA/RimI_acetyltransf"/>
</dbReference>
<dbReference type="Proteomes" id="UP000049979">
    <property type="component" value="Unassembled WGS sequence"/>
</dbReference>
<evidence type="ECO:0000313" key="5">
    <source>
        <dbReference type="Proteomes" id="UP000049979"/>
    </source>
</evidence>
<dbReference type="OrthoDB" id="581534at2"/>
<keyword evidence="2" id="KW-0012">Acyltransferase</keyword>
<reference evidence="5" key="1">
    <citation type="submission" date="2015-05" db="EMBL/GenBank/DDBJ databases">
        <authorList>
            <consortium name="Pathogen Informatics"/>
        </authorList>
    </citation>
    <scope>NUCLEOTIDE SEQUENCE [LARGE SCALE GENOMIC DNA]</scope>
    <source>
        <strain evidence="5">M72</strain>
    </source>
</reference>
<protein>
    <recommendedName>
        <fullName evidence="3">N-acetyltransferase domain-containing protein</fullName>
    </recommendedName>
</protein>
<dbReference type="GeneID" id="99747799"/>
<evidence type="ECO:0000313" key="4">
    <source>
        <dbReference type="EMBL" id="CRL41908.1"/>
    </source>
</evidence>
<organism evidence="4 5">
    <name type="scientific">Roseburia faecis</name>
    <dbReference type="NCBI Taxonomy" id="301302"/>
    <lineage>
        <taxon>Bacteria</taxon>
        <taxon>Bacillati</taxon>
        <taxon>Bacillota</taxon>
        <taxon>Clostridia</taxon>
        <taxon>Lachnospirales</taxon>
        <taxon>Lachnospiraceae</taxon>
        <taxon>Roseburia</taxon>
    </lineage>
</organism>
<name>A0A0M6WWV5_9FIRM</name>
<dbReference type="CDD" id="cd04301">
    <property type="entry name" value="NAT_SF"/>
    <property type="match status" value="1"/>
</dbReference>
<accession>A0A0M6WWV5</accession>
<evidence type="ECO:0000256" key="1">
    <source>
        <dbReference type="ARBA" id="ARBA00022679"/>
    </source>
</evidence>
<keyword evidence="5" id="KW-1185">Reference proteome</keyword>
<dbReference type="InterPro" id="IPR016181">
    <property type="entry name" value="Acyl_CoA_acyltransferase"/>
</dbReference>
<keyword evidence="1" id="KW-0808">Transferase</keyword>
<dbReference type="EMBL" id="CVRR01000060">
    <property type="protein sequence ID" value="CRL41908.1"/>
    <property type="molecule type" value="Genomic_DNA"/>
</dbReference>
<evidence type="ECO:0000256" key="2">
    <source>
        <dbReference type="ARBA" id="ARBA00023315"/>
    </source>
</evidence>
<gene>
    <name evidence="4" type="ORF">M72_13741</name>
</gene>
<sequence>MNLLEKSIPYKSIIMRCDSINRNAFSEAEECFSIVKYKPGMKSVWIEIQKAAGQFEGYSDADIADYFEKTFLYDSSEIDERCFFLKDNVEEACIGTCCAWFSNKGKRIVPVLHWLAVVPTHRNRGCARMLITYVLKYFEQKYGNQAVYLHTQPESYQAIKLYNDFGFNITQEDSYGHAVNEYEDAMEILKEVMNSEAYKRLKNTAVQ</sequence>
<dbReference type="GO" id="GO:0016747">
    <property type="term" value="F:acyltransferase activity, transferring groups other than amino-acyl groups"/>
    <property type="evidence" value="ECO:0007669"/>
    <property type="project" value="InterPro"/>
</dbReference>
<dbReference type="Pfam" id="PF00583">
    <property type="entry name" value="Acetyltransf_1"/>
    <property type="match status" value="1"/>
</dbReference>
<dbReference type="SUPFAM" id="SSF55729">
    <property type="entry name" value="Acyl-CoA N-acyltransferases (Nat)"/>
    <property type="match status" value="1"/>
</dbReference>
<dbReference type="PROSITE" id="PS51186">
    <property type="entry name" value="GNAT"/>
    <property type="match status" value="1"/>
</dbReference>
<evidence type="ECO:0000259" key="3">
    <source>
        <dbReference type="PROSITE" id="PS51186"/>
    </source>
</evidence>
<proteinExistence type="predicted"/>
<dbReference type="AlphaFoldDB" id="A0A0M6WWV5"/>
<dbReference type="PANTHER" id="PTHR43420">
    <property type="entry name" value="ACETYLTRANSFERASE"/>
    <property type="match status" value="1"/>
</dbReference>
<dbReference type="Gene3D" id="3.40.630.30">
    <property type="match status" value="1"/>
</dbReference>
<dbReference type="RefSeq" id="WP_055068574.1">
    <property type="nucleotide sequence ID" value="NZ_CP173697.1"/>
</dbReference>
<feature type="domain" description="N-acetyltransferase" evidence="3">
    <location>
        <begin position="32"/>
        <end position="189"/>
    </location>
</feature>
<dbReference type="InterPro" id="IPR000182">
    <property type="entry name" value="GNAT_dom"/>
</dbReference>